<dbReference type="AlphaFoldDB" id="R9HK33"/>
<dbReference type="GO" id="GO:0016757">
    <property type="term" value="F:glycosyltransferase activity"/>
    <property type="evidence" value="ECO:0007669"/>
    <property type="project" value="InterPro"/>
</dbReference>
<evidence type="ECO:0000259" key="3">
    <source>
        <dbReference type="Pfam" id="PF13439"/>
    </source>
</evidence>
<dbReference type="Pfam" id="PF00534">
    <property type="entry name" value="Glycos_transf_1"/>
    <property type="match status" value="1"/>
</dbReference>
<dbReference type="CDD" id="cd03801">
    <property type="entry name" value="GT4_PimA-like"/>
    <property type="match status" value="1"/>
</dbReference>
<feature type="domain" description="Glycosyl transferase family 1" evidence="2">
    <location>
        <begin position="198"/>
        <end position="353"/>
    </location>
</feature>
<reference evidence="4 5" key="1">
    <citation type="submission" date="2013-04" db="EMBL/GenBank/DDBJ databases">
        <title>The Genome Sequence of Bacteroides vulgatus dnLKV7.</title>
        <authorList>
            <consortium name="The Broad Institute Genomics Platform"/>
            <consortium name="The Broad Institute Genome Sequencing Center for Infectious Disease"/>
            <person name="Earl A."/>
            <person name="Xavier R."/>
            <person name="Kuhn K."/>
            <person name="Stappenbeck T."/>
            <person name="Walker B."/>
            <person name="Young S."/>
            <person name="Zeng Q."/>
            <person name="Gargeya S."/>
            <person name="Fitzgerald M."/>
            <person name="Haas B."/>
            <person name="Abouelleil A."/>
            <person name="Allen A.W."/>
            <person name="Alvarado L."/>
            <person name="Arachchi H.M."/>
            <person name="Berlin A.M."/>
            <person name="Chapman S.B."/>
            <person name="Gainer-Dewar J."/>
            <person name="Goldberg J."/>
            <person name="Griggs A."/>
            <person name="Gujja S."/>
            <person name="Hansen M."/>
            <person name="Howarth C."/>
            <person name="Imamovic A."/>
            <person name="Ireland A."/>
            <person name="Larimer J."/>
            <person name="McCowan C."/>
            <person name="Murphy C."/>
            <person name="Pearson M."/>
            <person name="Poon T.W."/>
            <person name="Priest M."/>
            <person name="Roberts A."/>
            <person name="Saif S."/>
            <person name="Shea T."/>
            <person name="Sisk P."/>
            <person name="Sykes S."/>
            <person name="Wortman J."/>
            <person name="Nusbaum C."/>
            <person name="Birren B."/>
        </authorList>
    </citation>
    <scope>NUCLEOTIDE SEQUENCE [LARGE SCALE GENOMIC DNA]</scope>
    <source>
        <strain evidence="5">dnLKV7</strain>
    </source>
</reference>
<dbReference type="Gene3D" id="3.40.50.2000">
    <property type="entry name" value="Glycogen Phosphorylase B"/>
    <property type="match status" value="2"/>
</dbReference>
<gene>
    <name evidence="4" type="ORF">C800_01380</name>
</gene>
<dbReference type="PANTHER" id="PTHR12526">
    <property type="entry name" value="GLYCOSYLTRANSFERASE"/>
    <property type="match status" value="1"/>
</dbReference>
<keyword evidence="1" id="KW-0812">Transmembrane</keyword>
<evidence type="ECO:0000256" key="1">
    <source>
        <dbReference type="SAM" id="Phobius"/>
    </source>
</evidence>
<dbReference type="InterPro" id="IPR028098">
    <property type="entry name" value="Glyco_trans_4-like_N"/>
</dbReference>
<dbReference type="Pfam" id="PF13439">
    <property type="entry name" value="Glyco_transf_4"/>
    <property type="match status" value="1"/>
</dbReference>
<evidence type="ECO:0008006" key="6">
    <source>
        <dbReference type="Google" id="ProtNLM"/>
    </source>
</evidence>
<name>R9HK33_PHOVU</name>
<sequence>MKKIFAVLDSKDVYGKELSNIEVCKTLEEHGYDITILYNKDASERLKQEINKFRCIPIFFPRNIYGTWRGIKYVIAVIYSNLRISMLLAAQKPDVLLIPTEIVFIYLLPVLFFHKELRILFRMGDAPISYRKKDKGFAVRIYSWLWRKIVVQKISVVVSVSNFIKEKLLESGRRFNPKDVVIYNFPPNRFSNNTEQVEISKTGNDVVFGYLGRIVEDKGVLLLVEASLQILEKGYNMELYIGGNTKTDPIYYGKIKSLLNKSPQSQHIHFLDEITNIETFYSNIDVSCTPSVYEEPLGNVLVEAKAFRKPSIIFNKGGMPEIIEHQCNGYICENVSVESLRRAMMYYIENPQRCIIEGDDAKESIRRMGIDRNSYVHKWLGVMDSIFK</sequence>
<dbReference type="PANTHER" id="PTHR12526:SF630">
    <property type="entry name" value="GLYCOSYLTRANSFERASE"/>
    <property type="match status" value="1"/>
</dbReference>
<dbReference type="SUPFAM" id="SSF53756">
    <property type="entry name" value="UDP-Glycosyltransferase/glycogen phosphorylase"/>
    <property type="match status" value="1"/>
</dbReference>
<organism evidence="4 5">
    <name type="scientific">Phocaeicola vulgatus dnLKV7</name>
    <dbReference type="NCBI Taxonomy" id="1235786"/>
    <lineage>
        <taxon>Bacteria</taxon>
        <taxon>Pseudomonadati</taxon>
        <taxon>Bacteroidota</taxon>
        <taxon>Bacteroidia</taxon>
        <taxon>Bacteroidales</taxon>
        <taxon>Bacteroidaceae</taxon>
        <taxon>Phocaeicola</taxon>
    </lineage>
</organism>
<feature type="domain" description="Glycosyltransferase subfamily 4-like N-terminal" evidence="3">
    <location>
        <begin position="20"/>
        <end position="184"/>
    </location>
</feature>
<evidence type="ECO:0000313" key="4">
    <source>
        <dbReference type="EMBL" id="EOS04382.1"/>
    </source>
</evidence>
<keyword evidence="1" id="KW-1133">Transmembrane helix</keyword>
<accession>R9HK33</accession>
<dbReference type="RefSeq" id="WP_016270633.1">
    <property type="nucleotide sequence ID" value="NZ_KE159474.1"/>
</dbReference>
<evidence type="ECO:0000313" key="5">
    <source>
        <dbReference type="Proteomes" id="UP000014151"/>
    </source>
</evidence>
<comment type="caution">
    <text evidence="4">The sequence shown here is derived from an EMBL/GenBank/DDBJ whole genome shotgun (WGS) entry which is preliminary data.</text>
</comment>
<proteinExistence type="predicted"/>
<dbReference type="Proteomes" id="UP000014151">
    <property type="component" value="Unassembled WGS sequence"/>
</dbReference>
<dbReference type="EMBL" id="ASSN01000009">
    <property type="protein sequence ID" value="EOS04382.1"/>
    <property type="molecule type" value="Genomic_DNA"/>
</dbReference>
<evidence type="ECO:0000259" key="2">
    <source>
        <dbReference type="Pfam" id="PF00534"/>
    </source>
</evidence>
<feature type="transmembrane region" description="Helical" evidence="1">
    <location>
        <begin position="96"/>
        <end position="113"/>
    </location>
</feature>
<keyword evidence="1" id="KW-0472">Membrane</keyword>
<dbReference type="PATRIC" id="fig|1235786.3.peg.1424"/>
<dbReference type="InterPro" id="IPR001296">
    <property type="entry name" value="Glyco_trans_1"/>
</dbReference>
<protein>
    <recommendedName>
        <fullName evidence="6">Glycosyl transferase family 1 domain-containing protein</fullName>
    </recommendedName>
</protein>
<dbReference type="HOGENOM" id="CLU_651649_0_0_10"/>